<sequence length="156" mass="18154">MTSTRFPRAASFYIYSRIVPLDWPPSNNASSIFFLRYLDRSVNTSLYLTGIKISSPKIAFRPARVHHIATHDSTPFSGHLKKFLPDRTFRFLHYRRCKTTWRSCDVERVTDTAVLRFESQWLQALSRLPLHQLGFSQEHVEKIKQEASASENKTGH</sequence>
<comment type="caution">
    <text evidence="1">The sequence shown here is derived from an EMBL/GenBank/DDBJ whole genome shotgun (WGS) entry which is preliminary data.</text>
</comment>
<reference evidence="1 2" key="1">
    <citation type="journal article" date="2023" name="Sci. Data">
        <title>Genome assembly of the Korean intertidal mud-creeper Batillaria attramentaria.</title>
        <authorList>
            <person name="Patra A.K."/>
            <person name="Ho P.T."/>
            <person name="Jun S."/>
            <person name="Lee S.J."/>
            <person name="Kim Y."/>
            <person name="Won Y.J."/>
        </authorList>
    </citation>
    <scope>NUCLEOTIDE SEQUENCE [LARGE SCALE GENOMIC DNA]</scope>
    <source>
        <strain evidence="1">Wonlab-2016</strain>
    </source>
</reference>
<name>A0ABD0LFD9_9CAEN</name>
<gene>
    <name evidence="1" type="ORF">BaRGS_00010782</name>
</gene>
<evidence type="ECO:0000313" key="1">
    <source>
        <dbReference type="EMBL" id="KAK7497911.1"/>
    </source>
</evidence>
<protein>
    <submittedName>
        <fullName evidence="1">Uncharacterized protein</fullName>
    </submittedName>
</protein>
<proteinExistence type="predicted"/>
<dbReference type="AlphaFoldDB" id="A0ABD0LFD9"/>
<evidence type="ECO:0000313" key="2">
    <source>
        <dbReference type="Proteomes" id="UP001519460"/>
    </source>
</evidence>
<accession>A0ABD0LFD9</accession>
<organism evidence="1 2">
    <name type="scientific">Batillaria attramentaria</name>
    <dbReference type="NCBI Taxonomy" id="370345"/>
    <lineage>
        <taxon>Eukaryota</taxon>
        <taxon>Metazoa</taxon>
        <taxon>Spiralia</taxon>
        <taxon>Lophotrochozoa</taxon>
        <taxon>Mollusca</taxon>
        <taxon>Gastropoda</taxon>
        <taxon>Caenogastropoda</taxon>
        <taxon>Sorbeoconcha</taxon>
        <taxon>Cerithioidea</taxon>
        <taxon>Batillariidae</taxon>
        <taxon>Batillaria</taxon>
    </lineage>
</organism>
<keyword evidence="2" id="KW-1185">Reference proteome</keyword>
<dbReference type="Proteomes" id="UP001519460">
    <property type="component" value="Unassembled WGS sequence"/>
</dbReference>
<dbReference type="EMBL" id="JACVVK020000054">
    <property type="protein sequence ID" value="KAK7497911.1"/>
    <property type="molecule type" value="Genomic_DNA"/>
</dbReference>